<reference evidence="1" key="1">
    <citation type="submission" date="2014-11" db="EMBL/GenBank/DDBJ databases">
        <authorList>
            <person name="Amaro Gonzalez C."/>
        </authorList>
    </citation>
    <scope>NUCLEOTIDE SEQUENCE</scope>
</reference>
<reference evidence="1" key="2">
    <citation type="journal article" date="2015" name="Fish Shellfish Immunol.">
        <title>Early steps in the European eel (Anguilla anguilla)-Vibrio vulnificus interaction in the gills: Role of the RtxA13 toxin.</title>
        <authorList>
            <person name="Callol A."/>
            <person name="Pajuelo D."/>
            <person name="Ebbesson L."/>
            <person name="Teles M."/>
            <person name="MacKenzie S."/>
            <person name="Amaro C."/>
        </authorList>
    </citation>
    <scope>NUCLEOTIDE SEQUENCE</scope>
</reference>
<accession>A0A0E9PD31</accession>
<dbReference type="AlphaFoldDB" id="A0A0E9PD31"/>
<evidence type="ECO:0000313" key="1">
    <source>
        <dbReference type="EMBL" id="JAH02424.1"/>
    </source>
</evidence>
<protein>
    <submittedName>
        <fullName evidence="1">Uncharacterized protein</fullName>
    </submittedName>
</protein>
<sequence>MNGCMLNLEHTTENDSMTKKYNKLI</sequence>
<name>A0A0E9PD31_ANGAN</name>
<dbReference type="EMBL" id="GBXM01106153">
    <property type="protein sequence ID" value="JAH02424.1"/>
    <property type="molecule type" value="Transcribed_RNA"/>
</dbReference>
<organism evidence="1">
    <name type="scientific">Anguilla anguilla</name>
    <name type="common">European freshwater eel</name>
    <name type="synonym">Muraena anguilla</name>
    <dbReference type="NCBI Taxonomy" id="7936"/>
    <lineage>
        <taxon>Eukaryota</taxon>
        <taxon>Metazoa</taxon>
        <taxon>Chordata</taxon>
        <taxon>Craniata</taxon>
        <taxon>Vertebrata</taxon>
        <taxon>Euteleostomi</taxon>
        <taxon>Actinopterygii</taxon>
        <taxon>Neopterygii</taxon>
        <taxon>Teleostei</taxon>
        <taxon>Anguilliformes</taxon>
        <taxon>Anguillidae</taxon>
        <taxon>Anguilla</taxon>
    </lineage>
</organism>
<proteinExistence type="predicted"/>